<organism evidence="5 6">
    <name type="scientific">Candidatus Lloydbacteria bacterium RIFCSPHIGHO2_02_FULL_51_22</name>
    <dbReference type="NCBI Taxonomy" id="1798663"/>
    <lineage>
        <taxon>Bacteria</taxon>
        <taxon>Candidatus Lloydiibacteriota</taxon>
    </lineage>
</organism>
<dbReference type="EMBL" id="MHLN01000001">
    <property type="protein sequence ID" value="OGZ12783.1"/>
    <property type="molecule type" value="Genomic_DNA"/>
</dbReference>
<dbReference type="GO" id="GO:0006412">
    <property type="term" value="P:translation"/>
    <property type="evidence" value="ECO:0007669"/>
    <property type="project" value="InterPro"/>
</dbReference>
<dbReference type="SUPFAM" id="SSF52161">
    <property type="entry name" value="Ribosomal protein L13"/>
    <property type="match status" value="1"/>
</dbReference>
<dbReference type="InterPro" id="IPR036899">
    <property type="entry name" value="Ribosomal_uL13_sf"/>
</dbReference>
<dbReference type="InterPro" id="IPR005823">
    <property type="entry name" value="Ribosomal_uL13_bac-type"/>
</dbReference>
<evidence type="ECO:0000256" key="2">
    <source>
        <dbReference type="ARBA" id="ARBA00022980"/>
    </source>
</evidence>
<comment type="caution">
    <text evidence="5">The sequence shown here is derived from an EMBL/GenBank/DDBJ whole genome shotgun (WGS) entry which is preliminary data.</text>
</comment>
<protein>
    <recommendedName>
        <fullName evidence="4">50S ribosomal protein L13</fullName>
    </recommendedName>
</protein>
<name>A0A1G2DGY9_9BACT</name>
<dbReference type="GO" id="GO:1990904">
    <property type="term" value="C:ribonucleoprotein complex"/>
    <property type="evidence" value="ECO:0007669"/>
    <property type="project" value="UniProtKB-KW"/>
</dbReference>
<dbReference type="GO" id="GO:0003729">
    <property type="term" value="F:mRNA binding"/>
    <property type="evidence" value="ECO:0007669"/>
    <property type="project" value="TreeGrafter"/>
</dbReference>
<evidence type="ECO:0000256" key="4">
    <source>
        <dbReference type="ARBA" id="ARBA00035499"/>
    </source>
</evidence>
<gene>
    <name evidence="5" type="ORF">A3D67_02770</name>
</gene>
<evidence type="ECO:0000256" key="3">
    <source>
        <dbReference type="ARBA" id="ARBA00023274"/>
    </source>
</evidence>
<dbReference type="GO" id="GO:0005840">
    <property type="term" value="C:ribosome"/>
    <property type="evidence" value="ECO:0007669"/>
    <property type="project" value="UniProtKB-KW"/>
</dbReference>
<evidence type="ECO:0000313" key="5">
    <source>
        <dbReference type="EMBL" id="OGZ12783.1"/>
    </source>
</evidence>
<dbReference type="PIRSF" id="PIRSF002181">
    <property type="entry name" value="Ribosomal_L13"/>
    <property type="match status" value="1"/>
</dbReference>
<proteinExistence type="inferred from homology"/>
<dbReference type="PANTHER" id="PTHR11545">
    <property type="entry name" value="RIBOSOMAL PROTEIN L13"/>
    <property type="match status" value="1"/>
</dbReference>
<dbReference type="GO" id="GO:0003735">
    <property type="term" value="F:structural constituent of ribosome"/>
    <property type="evidence" value="ECO:0007669"/>
    <property type="project" value="InterPro"/>
</dbReference>
<dbReference type="PANTHER" id="PTHR11545:SF2">
    <property type="entry name" value="LARGE RIBOSOMAL SUBUNIT PROTEIN UL13M"/>
    <property type="match status" value="1"/>
</dbReference>
<keyword evidence="2" id="KW-0689">Ribosomal protein</keyword>
<dbReference type="AlphaFoldDB" id="A0A1G2DGY9"/>
<dbReference type="Proteomes" id="UP000178099">
    <property type="component" value="Unassembled WGS sequence"/>
</dbReference>
<reference evidence="5 6" key="1">
    <citation type="journal article" date="2016" name="Nat. Commun.">
        <title>Thousands of microbial genomes shed light on interconnected biogeochemical processes in an aquifer system.</title>
        <authorList>
            <person name="Anantharaman K."/>
            <person name="Brown C.T."/>
            <person name="Hug L.A."/>
            <person name="Sharon I."/>
            <person name="Castelle C.J."/>
            <person name="Probst A.J."/>
            <person name="Thomas B.C."/>
            <person name="Singh A."/>
            <person name="Wilkins M.J."/>
            <person name="Karaoz U."/>
            <person name="Brodie E.L."/>
            <person name="Williams K.H."/>
            <person name="Hubbard S.S."/>
            <person name="Banfield J.F."/>
        </authorList>
    </citation>
    <scope>NUCLEOTIDE SEQUENCE [LARGE SCALE GENOMIC DNA]</scope>
</reference>
<comment type="similarity">
    <text evidence="1">Belongs to the universal ribosomal protein uL13 family.</text>
</comment>
<dbReference type="GO" id="GO:0017148">
    <property type="term" value="P:negative regulation of translation"/>
    <property type="evidence" value="ECO:0007669"/>
    <property type="project" value="TreeGrafter"/>
</dbReference>
<keyword evidence="3" id="KW-0687">Ribonucleoprotein</keyword>
<dbReference type="Pfam" id="PF00572">
    <property type="entry name" value="Ribosomal_L13"/>
    <property type="match status" value="1"/>
</dbReference>
<dbReference type="Gene3D" id="3.90.1180.10">
    <property type="entry name" value="Ribosomal protein L13"/>
    <property type="match status" value="1"/>
</dbReference>
<sequence>MQQTHNTKKIPNVRLAEPVLMSAQGKKLGRLASTVAHLLMGKQSALYERHIPRGAKVLVTDAAKLDIRLAERSKKYHKRYSGYPGGLRLTPFPEVVAKKGMRELIRHAVYGMLPANRLRNMRMKNLTIRE</sequence>
<dbReference type="InterPro" id="IPR005822">
    <property type="entry name" value="Ribosomal_uL13"/>
</dbReference>
<evidence type="ECO:0000256" key="1">
    <source>
        <dbReference type="ARBA" id="ARBA00006227"/>
    </source>
</evidence>
<accession>A0A1G2DGY9</accession>
<evidence type="ECO:0000313" key="6">
    <source>
        <dbReference type="Proteomes" id="UP000178099"/>
    </source>
</evidence>